<comment type="caution">
    <text evidence="1">The sequence shown here is derived from an EMBL/GenBank/DDBJ whole genome shotgun (WGS) entry which is preliminary data.</text>
</comment>
<dbReference type="Gene3D" id="1.25.40.10">
    <property type="entry name" value="Tetratricopeptide repeat domain"/>
    <property type="match status" value="1"/>
</dbReference>
<keyword evidence="2" id="KW-1185">Reference proteome</keyword>
<dbReference type="Proteomes" id="UP001308005">
    <property type="component" value="Unassembled WGS sequence"/>
</dbReference>
<sequence length="258" mass="29482">MQSLKLSPLPAHHHVLVSYLEFLRNVSCENFGKALKTCQQRLERFPADAMALTILARLCGYDYVLQYNLVADRETVWLHASRMAMKLDPGGAEPHSVFAHNCFWRGDAELCRSELEIARKINPFDTSIEYLYGLGLYLLGDQQAGMQAINTLMAIPFAHPDWYHILPFLHAFDQGNYQEALALAERIQQFGLWGELARCVSYFKLGQIGRSIEELQNLSRHNTNLPDSGITDKRSIFSYKAFKKLLDTLIEMQQTLPN</sequence>
<evidence type="ECO:0000313" key="2">
    <source>
        <dbReference type="Proteomes" id="UP001308005"/>
    </source>
</evidence>
<organism evidence="1 2">
    <name type="scientific">Candidatus Thiothrix phosphatis</name>
    <dbReference type="NCBI Taxonomy" id="3112415"/>
    <lineage>
        <taxon>Bacteria</taxon>
        <taxon>Pseudomonadati</taxon>
        <taxon>Pseudomonadota</taxon>
        <taxon>Gammaproteobacteria</taxon>
        <taxon>Thiotrichales</taxon>
        <taxon>Thiotrichaceae</taxon>
        <taxon>Thiothrix</taxon>
    </lineage>
</organism>
<dbReference type="SUPFAM" id="SSF48452">
    <property type="entry name" value="TPR-like"/>
    <property type="match status" value="1"/>
</dbReference>
<gene>
    <name evidence="1" type="ORF">VSS37_16745</name>
</gene>
<proteinExistence type="predicted"/>
<reference evidence="2" key="1">
    <citation type="submission" date="2023-07" db="EMBL/GenBank/DDBJ databases">
        <title>The carbon used by Thiothrix.</title>
        <authorList>
            <person name="Chen L."/>
        </authorList>
    </citation>
    <scope>NUCLEOTIDE SEQUENCE [LARGE SCALE GENOMIC DNA]</scope>
</reference>
<dbReference type="RefSeq" id="WP_324697037.1">
    <property type="nucleotide sequence ID" value="NZ_JAYMYJ010000140.1"/>
</dbReference>
<dbReference type="EMBL" id="JAYMYJ010000140">
    <property type="protein sequence ID" value="MEB4592634.1"/>
    <property type="molecule type" value="Genomic_DNA"/>
</dbReference>
<protein>
    <recommendedName>
        <fullName evidence="3">Tetratricopeptide repeat protein</fullName>
    </recommendedName>
</protein>
<evidence type="ECO:0008006" key="3">
    <source>
        <dbReference type="Google" id="ProtNLM"/>
    </source>
</evidence>
<dbReference type="InterPro" id="IPR011990">
    <property type="entry name" value="TPR-like_helical_dom_sf"/>
</dbReference>
<name>A0ABU6D0R6_9GAMM</name>
<accession>A0ABU6D0R6</accession>
<evidence type="ECO:0000313" key="1">
    <source>
        <dbReference type="EMBL" id="MEB4592634.1"/>
    </source>
</evidence>